<keyword evidence="2" id="KW-1185">Reference proteome</keyword>
<dbReference type="EMBL" id="JACJTC010000002">
    <property type="protein sequence ID" value="MBD2610430.1"/>
    <property type="molecule type" value="Genomic_DNA"/>
</dbReference>
<gene>
    <name evidence="1" type="ORF">H6G94_03930</name>
</gene>
<dbReference type="RefSeq" id="WP_190948412.1">
    <property type="nucleotide sequence ID" value="NZ_JACJTC010000002.1"/>
</dbReference>
<proteinExistence type="predicted"/>
<reference evidence="1 2" key="1">
    <citation type="journal article" date="2020" name="ISME J.">
        <title>Comparative genomics reveals insights into cyanobacterial evolution and habitat adaptation.</title>
        <authorList>
            <person name="Chen M.Y."/>
            <person name="Teng W.K."/>
            <person name="Zhao L."/>
            <person name="Hu C.X."/>
            <person name="Zhou Y.K."/>
            <person name="Han B.P."/>
            <person name="Song L.R."/>
            <person name="Shu W.S."/>
        </authorList>
    </citation>
    <scope>NUCLEOTIDE SEQUENCE [LARGE SCALE GENOMIC DNA]</scope>
    <source>
        <strain evidence="1 2">FACHB-252</strain>
    </source>
</reference>
<evidence type="ECO:0000313" key="1">
    <source>
        <dbReference type="EMBL" id="MBD2610430.1"/>
    </source>
</evidence>
<protein>
    <recommendedName>
        <fullName evidence="3">CopG domain protein DNA-binding domain protein</fullName>
    </recommendedName>
</protein>
<comment type="caution">
    <text evidence="1">The sequence shown here is derived from an EMBL/GenBank/DDBJ whole genome shotgun (WGS) entry which is preliminary data.</text>
</comment>
<name>A0ABR8H5D6_NOSPU</name>
<accession>A0ABR8H5D6</accession>
<dbReference type="Proteomes" id="UP000606396">
    <property type="component" value="Unassembled WGS sequence"/>
</dbReference>
<evidence type="ECO:0008006" key="3">
    <source>
        <dbReference type="Google" id="ProtNLM"/>
    </source>
</evidence>
<organism evidence="1 2">
    <name type="scientific">Nostoc punctiforme FACHB-252</name>
    <dbReference type="NCBI Taxonomy" id="1357509"/>
    <lineage>
        <taxon>Bacteria</taxon>
        <taxon>Bacillati</taxon>
        <taxon>Cyanobacteriota</taxon>
        <taxon>Cyanophyceae</taxon>
        <taxon>Nostocales</taxon>
        <taxon>Nostocaceae</taxon>
        <taxon>Nostoc</taxon>
    </lineage>
</organism>
<sequence length="88" mass="10033">MPRTRTQTRQTAIRFDQDTWEWLEQEAQRTNKPISGLIREGIELLKTEVRVLANLKAQLEASGVTYPAMKTQTAKGVKKRALMGFNVS</sequence>
<evidence type="ECO:0000313" key="2">
    <source>
        <dbReference type="Proteomes" id="UP000606396"/>
    </source>
</evidence>